<keyword evidence="5 9" id="KW-0798">TonB box</keyword>
<evidence type="ECO:0000313" key="14">
    <source>
        <dbReference type="Proteomes" id="UP000095614"/>
    </source>
</evidence>
<dbReference type="Proteomes" id="UP000095614">
    <property type="component" value="Unassembled WGS sequence"/>
</dbReference>
<evidence type="ECO:0000256" key="8">
    <source>
        <dbReference type="PROSITE-ProRule" id="PRU01360"/>
    </source>
</evidence>
<dbReference type="NCBIfam" id="TIGR04056">
    <property type="entry name" value="OMP_RagA_SusC"/>
    <property type="match status" value="1"/>
</dbReference>
<dbReference type="Gene3D" id="2.40.170.20">
    <property type="entry name" value="TonB-dependent receptor, beta-barrel domain"/>
    <property type="match status" value="1"/>
</dbReference>
<evidence type="ECO:0000256" key="4">
    <source>
        <dbReference type="ARBA" id="ARBA00022692"/>
    </source>
</evidence>
<evidence type="ECO:0000256" key="1">
    <source>
        <dbReference type="ARBA" id="ARBA00004571"/>
    </source>
</evidence>
<dbReference type="EMBL" id="CZAF01000005">
    <property type="protein sequence ID" value="CUO89791.1"/>
    <property type="molecule type" value="Genomic_DNA"/>
</dbReference>
<keyword evidence="3 8" id="KW-1134">Transmembrane beta strand</keyword>
<keyword evidence="13" id="KW-0675">Receptor</keyword>
<keyword evidence="2 8" id="KW-0813">Transport</keyword>
<dbReference type="Pfam" id="PF07715">
    <property type="entry name" value="Plug"/>
    <property type="match status" value="1"/>
</dbReference>
<evidence type="ECO:0000259" key="11">
    <source>
        <dbReference type="Pfam" id="PF00593"/>
    </source>
</evidence>
<dbReference type="FunFam" id="2.170.130.10:FF:000008">
    <property type="entry name" value="SusC/RagA family TonB-linked outer membrane protein"/>
    <property type="match status" value="1"/>
</dbReference>
<dbReference type="Gene3D" id="2.60.40.1120">
    <property type="entry name" value="Carboxypeptidase-like, regulatory domain"/>
    <property type="match status" value="1"/>
</dbReference>
<evidence type="ECO:0000313" key="13">
    <source>
        <dbReference type="EMBL" id="CUO89791.1"/>
    </source>
</evidence>
<keyword evidence="4 8" id="KW-0812">Transmembrane</keyword>
<accession>A0A139K8L7</accession>
<dbReference type="InterPro" id="IPR039426">
    <property type="entry name" value="TonB-dep_rcpt-like"/>
</dbReference>
<dbReference type="InterPro" id="IPR037066">
    <property type="entry name" value="Plug_dom_sf"/>
</dbReference>
<feature type="chain" id="PRO_5014530897" evidence="10">
    <location>
        <begin position="30"/>
        <end position="1031"/>
    </location>
</feature>
<evidence type="ECO:0000256" key="5">
    <source>
        <dbReference type="ARBA" id="ARBA00023077"/>
    </source>
</evidence>
<evidence type="ECO:0000256" key="10">
    <source>
        <dbReference type="SAM" id="SignalP"/>
    </source>
</evidence>
<reference evidence="13 14" key="1">
    <citation type="submission" date="2015-09" db="EMBL/GenBank/DDBJ databases">
        <authorList>
            <consortium name="Pathogen Informatics"/>
        </authorList>
    </citation>
    <scope>NUCLEOTIDE SEQUENCE [LARGE SCALE GENOMIC DNA]</scope>
    <source>
        <strain evidence="13 14">2789STDY5834847</strain>
    </source>
</reference>
<dbReference type="Gene3D" id="2.170.130.10">
    <property type="entry name" value="TonB-dependent receptor, plug domain"/>
    <property type="match status" value="1"/>
</dbReference>
<dbReference type="InterPro" id="IPR023996">
    <property type="entry name" value="TonB-dep_OMP_SusC/RagA"/>
</dbReference>
<dbReference type="InterPro" id="IPR036942">
    <property type="entry name" value="Beta-barrel_TonB_sf"/>
</dbReference>
<name>A0A139K8L7_BACUN</name>
<feature type="domain" description="TonB-dependent receptor plug" evidence="12">
    <location>
        <begin position="122"/>
        <end position="227"/>
    </location>
</feature>
<protein>
    <submittedName>
        <fullName evidence="13">TonB-dependent receptor plug</fullName>
    </submittedName>
</protein>
<evidence type="ECO:0000259" key="12">
    <source>
        <dbReference type="Pfam" id="PF07715"/>
    </source>
</evidence>
<dbReference type="PATRIC" id="fig|820.27.peg.1920"/>
<comment type="similarity">
    <text evidence="8 9">Belongs to the TonB-dependent receptor family.</text>
</comment>
<dbReference type="NCBIfam" id="TIGR04057">
    <property type="entry name" value="SusC_RagA_signa"/>
    <property type="match status" value="1"/>
</dbReference>
<keyword evidence="6 8" id="KW-0472">Membrane</keyword>
<sequence>MKTIVTQIRQKRLMALVLFLLVGMTSVFAQKQVNVSGRITDELNEPMIGVSVLEKGTTNGVITDLDGNYTLSVNEGSTIVFSYIGYVTQEKKAVAGTMNIILKEDSKTLDEVVVVGYGVQKKSSVTGAISSVKAEDFENRTITNAEQALQGKTAGVQIISASAAPGSNPAIRIRGYSSNASSDPLYVVDGLRTKDISNLDPNDIESMEVLKDAASAAIYGAQAGNGVVLITTRKAKKGVRRISYDFQLSSQSLGRTPDILNAQEYVNYMTEGNLIPRETIDRYWDGKTNTDWIEETFESSMMQRHNVNFQGANDNGSLFASLSYLSNNGPIVGNKDVFDRITGTVNADYKVKDWLKFTTNNSFSRYHVQSVSEGSATGSLMLSAIQLDPLTPVTYTPDKLPDTMINYMNQGHTLLQNANGDYYSISPYGDSNNINPYIMRDRGTTKRDGFVFSGSTYLDFTPIKELVITSRLGYRYTYSNSYGYVMPNITCSDLYQDYVSVNATSSNTTYWQWENFANYTKTFADKHNVNVMLGMSYSSNTSFGVTGGINGSRSGDKVDLGITKLDPNYAYFAFQTGTATRTVSGGEKRKYVNLSYFGRASYDYAGKYFAQFTLRADAADLSILPLQKRWGYFPAVSVGWVLSNEKFMENLKSISHLKLRASWGQNGSIAGLADYMYDATILSEINYPMSGDVSYETGSLPSATGNYDLKWETSEQIDLGIDLRMLNDRLSFGFDYYEKKTKDLIVTGITPSLIVGNTTSPMNAGNVKNSGFEFELSWRDNIKDFNYSIKGNIATLKNKVTYLHETLERIESTTSAGIGVMNYFEEGHPIWYMRGYECTGIDSQTGDPIFKDMNDDGIIGDADQTEIGSAIPDFTYGITLTAAWKGFDLTIFGSGSHGNDVFAGYNRTSRMKANTLKEFYDGRWTTAGDNAKYARSNPSNYDKYLKSSKFVFDGSYFKIKQIQLGYNLPKNLLKQIGLSNLRLYCSLDDFFTFTKYPGFDPEFTSTGSAMGLDMGSYPSSKKVVFGLNVAF</sequence>
<dbReference type="PROSITE" id="PS52016">
    <property type="entry name" value="TONB_DEPENDENT_REC_3"/>
    <property type="match status" value="1"/>
</dbReference>
<keyword evidence="7 8" id="KW-0998">Cell outer membrane</keyword>
<dbReference type="SUPFAM" id="SSF56935">
    <property type="entry name" value="Porins"/>
    <property type="match status" value="1"/>
</dbReference>
<evidence type="ECO:0000256" key="9">
    <source>
        <dbReference type="RuleBase" id="RU003357"/>
    </source>
</evidence>
<dbReference type="SUPFAM" id="SSF49464">
    <property type="entry name" value="Carboxypeptidase regulatory domain-like"/>
    <property type="match status" value="1"/>
</dbReference>
<dbReference type="Pfam" id="PF00593">
    <property type="entry name" value="TonB_dep_Rec_b-barrel"/>
    <property type="match status" value="1"/>
</dbReference>
<evidence type="ECO:0000256" key="2">
    <source>
        <dbReference type="ARBA" id="ARBA00022448"/>
    </source>
</evidence>
<dbReference type="InterPro" id="IPR008969">
    <property type="entry name" value="CarboxyPept-like_regulatory"/>
</dbReference>
<dbReference type="GO" id="GO:0009279">
    <property type="term" value="C:cell outer membrane"/>
    <property type="evidence" value="ECO:0007669"/>
    <property type="project" value="UniProtKB-SubCell"/>
</dbReference>
<evidence type="ECO:0000256" key="6">
    <source>
        <dbReference type="ARBA" id="ARBA00023136"/>
    </source>
</evidence>
<proteinExistence type="inferred from homology"/>
<feature type="domain" description="TonB-dependent receptor-like beta-barrel" evidence="11">
    <location>
        <begin position="401"/>
        <end position="981"/>
    </location>
</feature>
<evidence type="ECO:0000256" key="7">
    <source>
        <dbReference type="ARBA" id="ARBA00023237"/>
    </source>
</evidence>
<dbReference type="Pfam" id="PF13715">
    <property type="entry name" value="CarbopepD_reg_2"/>
    <property type="match status" value="1"/>
</dbReference>
<comment type="subcellular location">
    <subcellularLocation>
        <location evidence="1 8">Cell outer membrane</location>
        <topology evidence="1 8">Multi-pass membrane protein</topology>
    </subcellularLocation>
</comment>
<gene>
    <name evidence="13" type="ORF">ERS852462_01930</name>
</gene>
<dbReference type="STRING" id="820.ERS852554_01288"/>
<dbReference type="AlphaFoldDB" id="A0A139K8L7"/>
<dbReference type="InterPro" id="IPR023997">
    <property type="entry name" value="TonB-dep_OMP_SusC/RagA_CS"/>
</dbReference>
<keyword evidence="10" id="KW-0732">Signal</keyword>
<dbReference type="InterPro" id="IPR000531">
    <property type="entry name" value="Beta-barrel_TonB"/>
</dbReference>
<dbReference type="FunFam" id="2.60.40.1120:FF:000003">
    <property type="entry name" value="Outer membrane protein Omp121"/>
    <property type="match status" value="1"/>
</dbReference>
<feature type="signal peptide" evidence="10">
    <location>
        <begin position="1"/>
        <end position="29"/>
    </location>
</feature>
<evidence type="ECO:0000256" key="3">
    <source>
        <dbReference type="ARBA" id="ARBA00022452"/>
    </source>
</evidence>
<organism evidence="13 14">
    <name type="scientific">Bacteroides uniformis</name>
    <dbReference type="NCBI Taxonomy" id="820"/>
    <lineage>
        <taxon>Bacteria</taxon>
        <taxon>Pseudomonadati</taxon>
        <taxon>Bacteroidota</taxon>
        <taxon>Bacteroidia</taxon>
        <taxon>Bacteroidales</taxon>
        <taxon>Bacteroidaceae</taxon>
        <taxon>Bacteroides</taxon>
    </lineage>
</organism>
<dbReference type="InterPro" id="IPR012910">
    <property type="entry name" value="Plug_dom"/>
</dbReference>